<organism evidence="1 2">
    <name type="scientific">Microlunatus panaciterrae</name>
    <dbReference type="NCBI Taxonomy" id="400768"/>
    <lineage>
        <taxon>Bacteria</taxon>
        <taxon>Bacillati</taxon>
        <taxon>Actinomycetota</taxon>
        <taxon>Actinomycetes</taxon>
        <taxon>Propionibacteriales</taxon>
        <taxon>Propionibacteriaceae</taxon>
        <taxon>Microlunatus</taxon>
    </lineage>
</organism>
<reference evidence="1 2" key="1">
    <citation type="submission" date="2021-01" db="EMBL/GenBank/DDBJ databases">
        <title>Sequencing the genomes of 1000 actinobacteria strains.</title>
        <authorList>
            <person name="Klenk H.-P."/>
        </authorList>
    </citation>
    <scope>NUCLEOTIDE SEQUENCE [LARGE SCALE GENOMIC DNA]</scope>
    <source>
        <strain evidence="1 2">DSM 18662</strain>
    </source>
</reference>
<proteinExistence type="predicted"/>
<evidence type="ECO:0000313" key="1">
    <source>
        <dbReference type="EMBL" id="MBM7799824.1"/>
    </source>
</evidence>
<name>A0ABS2RLD2_9ACTN</name>
<gene>
    <name evidence="1" type="ORF">JOE57_002745</name>
</gene>
<keyword evidence="2" id="KW-1185">Reference proteome</keyword>
<evidence type="ECO:0000313" key="2">
    <source>
        <dbReference type="Proteomes" id="UP000704762"/>
    </source>
</evidence>
<comment type="caution">
    <text evidence="1">The sequence shown here is derived from an EMBL/GenBank/DDBJ whole genome shotgun (WGS) entry which is preliminary data.</text>
</comment>
<accession>A0ABS2RLD2</accession>
<dbReference type="Proteomes" id="UP000704762">
    <property type="component" value="Unassembled WGS sequence"/>
</dbReference>
<dbReference type="EMBL" id="JAFBCF010000001">
    <property type="protein sequence ID" value="MBM7799824.1"/>
    <property type="molecule type" value="Genomic_DNA"/>
</dbReference>
<sequence length="35" mass="4219">MLFSRACNGVTPFKKVRFRDPELVNVNTRRHMERL</sequence>
<protein>
    <submittedName>
        <fullName evidence="1">Uncharacterized protein</fullName>
    </submittedName>
</protein>